<protein>
    <submittedName>
        <fullName evidence="2">Gp49 bacteriophage-like protein</fullName>
    </submittedName>
</protein>
<name>A0A0Z8H9A9_STRSU</name>
<dbReference type="InterPro" id="IPR053162">
    <property type="entry name" value="DnaD"/>
</dbReference>
<dbReference type="Proteomes" id="UP000073494">
    <property type="component" value="Unassembled WGS sequence"/>
</dbReference>
<dbReference type="EMBL" id="FIHD01000042">
    <property type="protein sequence ID" value="CYV12717.1"/>
    <property type="molecule type" value="Genomic_DNA"/>
</dbReference>
<dbReference type="PANTHER" id="PTHR37293:SF7">
    <property type="entry name" value="HYPOTHETICAL PHAGE PROTEIN"/>
    <property type="match status" value="1"/>
</dbReference>
<gene>
    <name evidence="2" type="ORF">ERS132416_01953</name>
</gene>
<feature type="domain" description="Phage replisome organiser N-terminal" evidence="1">
    <location>
        <begin position="7"/>
        <end position="126"/>
    </location>
</feature>
<dbReference type="PANTHER" id="PTHR37293">
    <property type="entry name" value="PHAGE REPLICATION PROTEIN-RELATED"/>
    <property type="match status" value="1"/>
</dbReference>
<proteinExistence type="predicted"/>
<dbReference type="InterPro" id="IPR010056">
    <property type="entry name" value="Phage_rep_org__N"/>
</dbReference>
<accession>A0A0Z8H9A9</accession>
<dbReference type="RefSeq" id="WP_044775718.1">
    <property type="nucleotide sequence ID" value="NZ_CEFG01000352.1"/>
</dbReference>
<organism evidence="2 3">
    <name type="scientific">Streptococcus suis</name>
    <dbReference type="NCBI Taxonomy" id="1307"/>
    <lineage>
        <taxon>Bacteria</taxon>
        <taxon>Bacillati</taxon>
        <taxon>Bacillota</taxon>
        <taxon>Bacilli</taxon>
        <taxon>Lactobacillales</taxon>
        <taxon>Streptococcaceae</taxon>
        <taxon>Streptococcus</taxon>
    </lineage>
</organism>
<sequence>MASEIKWIKITTNIFDDEKIMLLESMPEGDTLLVIWLKVLVLAGRQNQQGFLMMNDKIAYTDEMLATIFRRDLKIVRMALSVFEQFGMIELVENKIFISNWEKHQNVDGMEKAREKNRKRQTRFREKQKQLKLENDSNVTRNVTVTQSNALDLELDKELDKELEILDSLVLERAEKSKDFPAPAGAEQPQAENQSGNYIQPEYYSLLGLIADRYNSRCFGYPGDCYQLTHQQKILIGQRLAEGYVTSDEVLGVIDRMPDDLEKPLAYLLSCLDNIKQERLLEAKAKAHAEAQAYYSGADEAKTGI</sequence>
<dbReference type="AlphaFoldDB" id="A0A0Z8H9A9"/>
<dbReference type="NCBIfam" id="TIGR01714">
    <property type="entry name" value="phage_rep_org_N"/>
    <property type="match status" value="1"/>
</dbReference>
<dbReference type="Pfam" id="PF09681">
    <property type="entry name" value="Phage_rep_org_N"/>
    <property type="match status" value="1"/>
</dbReference>
<evidence type="ECO:0000313" key="2">
    <source>
        <dbReference type="EMBL" id="CYV12717.1"/>
    </source>
</evidence>
<evidence type="ECO:0000259" key="1">
    <source>
        <dbReference type="Pfam" id="PF09681"/>
    </source>
</evidence>
<reference evidence="2 3" key="1">
    <citation type="submission" date="2016-02" db="EMBL/GenBank/DDBJ databases">
        <authorList>
            <consortium name="Pathogen Informatics"/>
        </authorList>
    </citation>
    <scope>NUCLEOTIDE SEQUENCE [LARGE SCALE GENOMIC DNA]</scope>
    <source>
        <strain evidence="2 3">LSS54</strain>
    </source>
</reference>
<evidence type="ECO:0000313" key="3">
    <source>
        <dbReference type="Proteomes" id="UP000073494"/>
    </source>
</evidence>